<evidence type="ECO:0000313" key="2">
    <source>
        <dbReference type="Proteomes" id="UP000049979"/>
    </source>
</evidence>
<dbReference type="EMBL" id="CVRR01000037">
    <property type="protein sequence ID" value="CRL40690.1"/>
    <property type="molecule type" value="Genomic_DNA"/>
</dbReference>
<accession>A0A0M6WSN7</accession>
<organism evidence="1 2">
    <name type="scientific">Roseburia faecis</name>
    <dbReference type="NCBI Taxonomy" id="301302"/>
    <lineage>
        <taxon>Bacteria</taxon>
        <taxon>Bacillati</taxon>
        <taxon>Bacillota</taxon>
        <taxon>Clostridia</taxon>
        <taxon>Lachnospirales</taxon>
        <taxon>Lachnospiraceae</taxon>
        <taxon>Roseburia</taxon>
    </lineage>
</organism>
<proteinExistence type="predicted"/>
<gene>
    <name evidence="1" type="ORF">M72_10111</name>
</gene>
<reference evidence="2" key="1">
    <citation type="submission" date="2015-05" db="EMBL/GenBank/DDBJ databases">
        <authorList>
            <consortium name="Pathogen Informatics"/>
        </authorList>
    </citation>
    <scope>NUCLEOTIDE SEQUENCE [LARGE SCALE GENOMIC DNA]</scope>
    <source>
        <strain evidence="2">M72</strain>
    </source>
</reference>
<sequence>MMLSISTTKFLIAELAVADYNFRRWTSKPIEYYSVNKTQTCKPPELHTIMKECNGTGLVLKMCGMKNNE</sequence>
<protein>
    <submittedName>
        <fullName evidence="1">Uncharacterized protein</fullName>
    </submittedName>
</protein>
<dbReference type="Proteomes" id="UP000049979">
    <property type="component" value="Unassembled WGS sequence"/>
</dbReference>
<evidence type="ECO:0000313" key="1">
    <source>
        <dbReference type="EMBL" id="CRL40690.1"/>
    </source>
</evidence>
<name>A0A0M6WSN7_9FIRM</name>
<keyword evidence="2" id="KW-1185">Reference proteome</keyword>
<dbReference type="AlphaFoldDB" id="A0A0M6WSN7"/>